<dbReference type="EMBL" id="RXLR01000033">
    <property type="protein sequence ID" value="TDH17624.1"/>
    <property type="molecule type" value="Genomic_DNA"/>
</dbReference>
<dbReference type="Proteomes" id="UP000295627">
    <property type="component" value="Unassembled WGS sequence"/>
</dbReference>
<reference evidence="3 4" key="1">
    <citation type="journal article" date="2019" name="Sci. Rep.">
        <title>Extended insight into the Mycobacterium chelonae-abscessus complex through whole genome sequencing of Mycobacterium salmoniphilum outbreak and Mycobacterium salmoniphilum-like strains.</title>
        <authorList>
            <person name="Behra P.R.K."/>
            <person name="Das S."/>
            <person name="Pettersson B.M.F."/>
            <person name="Shirreff L."/>
            <person name="DuCote T."/>
            <person name="Jacobsson K.G."/>
            <person name="Ennis D.G."/>
            <person name="Kirsebom L.A."/>
        </authorList>
    </citation>
    <scope>NUCLEOTIDE SEQUENCE [LARGE SCALE GENOMIC DNA]</scope>
    <source>
        <strain evidence="3 4">DSM 45524</strain>
    </source>
</reference>
<evidence type="ECO:0000313" key="3">
    <source>
        <dbReference type="EMBL" id="TDH17624.1"/>
    </source>
</evidence>
<dbReference type="AlphaFoldDB" id="A0A4R5P492"/>
<evidence type="ECO:0000259" key="2">
    <source>
        <dbReference type="Pfam" id="PF11738"/>
    </source>
</evidence>
<dbReference type="InterPro" id="IPR021729">
    <property type="entry name" value="DUF3298"/>
</dbReference>
<feature type="signal peptide" evidence="1">
    <location>
        <begin position="1"/>
        <end position="34"/>
    </location>
</feature>
<dbReference type="PROSITE" id="PS51257">
    <property type="entry name" value="PROKAR_LIPOPROTEIN"/>
    <property type="match status" value="1"/>
</dbReference>
<evidence type="ECO:0000313" key="4">
    <source>
        <dbReference type="Proteomes" id="UP000295627"/>
    </source>
</evidence>
<keyword evidence="1" id="KW-0732">Signal</keyword>
<feature type="chain" id="PRO_5020367105" evidence="1">
    <location>
        <begin position="35"/>
        <end position="259"/>
    </location>
</feature>
<protein>
    <submittedName>
        <fullName evidence="3">DUF3298 domain-containing protein</fullName>
    </submittedName>
</protein>
<name>A0A4R5P492_9MYCO</name>
<evidence type="ECO:0000256" key="1">
    <source>
        <dbReference type="SAM" id="SignalP"/>
    </source>
</evidence>
<organism evidence="3 4">
    <name type="scientific">Mycobacteroides franklinii</name>
    <dbReference type="NCBI Taxonomy" id="948102"/>
    <lineage>
        <taxon>Bacteria</taxon>
        <taxon>Bacillati</taxon>
        <taxon>Actinomycetota</taxon>
        <taxon>Actinomycetes</taxon>
        <taxon>Mycobacteriales</taxon>
        <taxon>Mycobacteriaceae</taxon>
        <taxon>Mycobacteroides</taxon>
    </lineage>
</organism>
<proteinExistence type="predicted"/>
<gene>
    <name evidence="3" type="ORF">EJ571_27020</name>
</gene>
<accession>A0A4R5P492</accession>
<dbReference type="Gene3D" id="3.90.640.20">
    <property type="entry name" value="Heat-shock cognate protein, ATPase"/>
    <property type="match status" value="1"/>
</dbReference>
<dbReference type="Gene3D" id="3.30.565.40">
    <property type="entry name" value="Fervidobacterium nodosum Rt17-B1 like"/>
    <property type="match status" value="1"/>
</dbReference>
<sequence>MWKTNVWTLRPLAVLVLSLVACSSGSPVQSPATAAPPTDFCTNLGGTWDSSKESCSLTGTNSKNITAKVQAAYPASLLQDPTAGPALQQFLTDFFTKFGHPNDNVTQNSEASLGYKTYKHAPDTLSVVFTEEWFVTGTPHPNDAIVTFTFDQTIQRQLTLGDLLCPGVNPLTALPPLVRPYVEQAVALDKNSQFTISQFEPQPGHGGYSDDYKAWYLDGDGLVLVMPAERAGPVHAGAWQPHIPLSALETIRRGGSCSA</sequence>
<feature type="domain" description="DUF3298" evidence="2">
    <location>
        <begin position="162"/>
        <end position="246"/>
    </location>
</feature>
<comment type="caution">
    <text evidence="3">The sequence shown here is derived from an EMBL/GenBank/DDBJ whole genome shotgun (WGS) entry which is preliminary data.</text>
</comment>
<dbReference type="InterPro" id="IPR037126">
    <property type="entry name" value="PdaC/RsiV-like_sf"/>
</dbReference>
<dbReference type="Pfam" id="PF11738">
    <property type="entry name" value="DUF3298"/>
    <property type="match status" value="1"/>
</dbReference>
<dbReference type="RefSeq" id="WP_078336132.1">
    <property type="nucleotide sequence ID" value="NZ_MAFQ01000016.1"/>
</dbReference>